<dbReference type="AlphaFoldDB" id="A0A939HPK3"/>
<sequence>MGDRNDAPGRAPGVPANDNRPIDARQELDRVAFSIARLIGRRMAREYVAAHVAANDNHPPPGDGPDGTDRPEGES</sequence>
<accession>A0A939HPK3</accession>
<dbReference type="EMBL" id="JAFVMH010000009">
    <property type="protein sequence ID" value="MBO1326331.1"/>
    <property type="molecule type" value="Genomic_DNA"/>
</dbReference>
<reference evidence="2" key="1">
    <citation type="submission" date="2021-03" db="EMBL/GenBank/DDBJ databases">
        <title>The complete genome sequence of Acetobacter sp. TBRC 12339.</title>
        <authorList>
            <person name="Charoenyingcharoen P."/>
            <person name="Yukphan P."/>
        </authorList>
    </citation>
    <scope>NUCLEOTIDE SEQUENCE</scope>
    <source>
        <strain evidence="2">TBRC 12339</strain>
    </source>
</reference>
<evidence type="ECO:0000313" key="2">
    <source>
        <dbReference type="EMBL" id="MBO1326331.1"/>
    </source>
</evidence>
<feature type="region of interest" description="Disordered" evidence="1">
    <location>
        <begin position="1"/>
        <end position="23"/>
    </location>
</feature>
<evidence type="ECO:0000256" key="1">
    <source>
        <dbReference type="SAM" id="MobiDB-lite"/>
    </source>
</evidence>
<gene>
    <name evidence="2" type="ORF">J2D77_14355</name>
</gene>
<protein>
    <submittedName>
        <fullName evidence="2">Uncharacterized protein</fullName>
    </submittedName>
</protein>
<dbReference type="RefSeq" id="WP_207846995.1">
    <property type="nucleotide sequence ID" value="NZ_JAFVMH010000009.1"/>
</dbReference>
<proteinExistence type="predicted"/>
<feature type="region of interest" description="Disordered" evidence="1">
    <location>
        <begin position="51"/>
        <end position="75"/>
    </location>
</feature>
<name>A0A939HPK3_9PROT</name>
<comment type="caution">
    <text evidence="2">The sequence shown here is derived from an EMBL/GenBank/DDBJ whole genome shotgun (WGS) entry which is preliminary data.</text>
</comment>
<organism evidence="2 3">
    <name type="scientific">Acetobacter garciniae</name>
    <dbReference type="NCBI Taxonomy" id="2817435"/>
    <lineage>
        <taxon>Bacteria</taxon>
        <taxon>Pseudomonadati</taxon>
        <taxon>Pseudomonadota</taxon>
        <taxon>Alphaproteobacteria</taxon>
        <taxon>Acetobacterales</taxon>
        <taxon>Acetobacteraceae</taxon>
        <taxon>Acetobacter</taxon>
    </lineage>
</organism>
<evidence type="ECO:0000313" key="3">
    <source>
        <dbReference type="Proteomes" id="UP000664073"/>
    </source>
</evidence>
<keyword evidence="3" id="KW-1185">Reference proteome</keyword>
<dbReference type="Proteomes" id="UP000664073">
    <property type="component" value="Unassembled WGS sequence"/>
</dbReference>